<dbReference type="RefSeq" id="WP_085510967.1">
    <property type="nucleotide sequence ID" value="NZ_FXAP01000001.1"/>
</dbReference>
<feature type="transmembrane region" description="Helical" evidence="2">
    <location>
        <begin position="49"/>
        <end position="71"/>
    </location>
</feature>
<gene>
    <name evidence="3" type="ORF">EDD42_2076</name>
</gene>
<feature type="region of interest" description="Disordered" evidence="1">
    <location>
        <begin position="168"/>
        <end position="197"/>
    </location>
</feature>
<evidence type="ECO:0000256" key="2">
    <source>
        <dbReference type="SAM" id="Phobius"/>
    </source>
</evidence>
<dbReference type="AlphaFoldDB" id="A0A3N2C3Y5"/>
<evidence type="ECO:0000256" key="1">
    <source>
        <dbReference type="SAM" id="MobiDB-lite"/>
    </source>
</evidence>
<feature type="region of interest" description="Disordered" evidence="1">
    <location>
        <begin position="1"/>
        <end position="29"/>
    </location>
</feature>
<evidence type="ECO:0000313" key="4">
    <source>
        <dbReference type="Proteomes" id="UP000266915"/>
    </source>
</evidence>
<accession>A0A3N2C3Y5</accession>
<dbReference type="Proteomes" id="UP000266915">
    <property type="component" value="Unassembled WGS sequence"/>
</dbReference>
<feature type="compositionally biased region" description="Low complexity" evidence="1">
    <location>
        <begin position="168"/>
        <end position="180"/>
    </location>
</feature>
<evidence type="ECO:0008006" key="5">
    <source>
        <dbReference type="Google" id="ProtNLM"/>
    </source>
</evidence>
<sequence>MSGATAALDLAPERLGRARPQPTRTAPERQHIRAVTTGARSKLRPRPMYAVIVVGAVVAIVVGQLLLSVGLSQGAYQIQQLEGKQVDLGRTSAALAEDLDRLASPQYLAVNAQALGMVGNSLPTYLRLSDGAVLGTPTPASASTSPIFNAALVPNAQAATLPLVGGQSAAAADGASSQEAVTPPVPLQDGLPSPTTR</sequence>
<keyword evidence="2" id="KW-0472">Membrane</keyword>
<comment type="caution">
    <text evidence="3">The sequence shown here is derived from an EMBL/GenBank/DDBJ whole genome shotgun (WGS) entry which is preliminary data.</text>
</comment>
<dbReference type="EMBL" id="RKHL01000001">
    <property type="protein sequence ID" value="ROR81994.1"/>
    <property type="molecule type" value="Genomic_DNA"/>
</dbReference>
<keyword evidence="2" id="KW-0812">Transmembrane</keyword>
<organism evidence="3 4">
    <name type="scientific">Plantibacter flavus</name>
    <dbReference type="NCBI Taxonomy" id="150123"/>
    <lineage>
        <taxon>Bacteria</taxon>
        <taxon>Bacillati</taxon>
        <taxon>Actinomycetota</taxon>
        <taxon>Actinomycetes</taxon>
        <taxon>Micrococcales</taxon>
        <taxon>Microbacteriaceae</taxon>
        <taxon>Plantibacter</taxon>
    </lineage>
</organism>
<evidence type="ECO:0000313" key="3">
    <source>
        <dbReference type="EMBL" id="ROR81994.1"/>
    </source>
</evidence>
<proteinExistence type="predicted"/>
<reference evidence="3 4" key="1">
    <citation type="submission" date="2018-11" db="EMBL/GenBank/DDBJ databases">
        <title>Sequencing the genomes of 1000 actinobacteria strains.</title>
        <authorList>
            <person name="Klenk H.-P."/>
        </authorList>
    </citation>
    <scope>NUCLEOTIDE SEQUENCE [LARGE SCALE GENOMIC DNA]</scope>
    <source>
        <strain evidence="3 4">DSM 14012</strain>
    </source>
</reference>
<keyword evidence="2" id="KW-1133">Transmembrane helix</keyword>
<keyword evidence="4" id="KW-1185">Reference proteome</keyword>
<name>A0A3N2C3Y5_9MICO</name>
<protein>
    <recommendedName>
        <fullName evidence="5">Cell division protein FtsL</fullName>
    </recommendedName>
</protein>